<evidence type="ECO:0000256" key="6">
    <source>
        <dbReference type="ARBA" id="ARBA00022989"/>
    </source>
</evidence>
<dbReference type="GO" id="GO:0019367">
    <property type="term" value="P:fatty acid elongation, saturated fatty acid"/>
    <property type="evidence" value="ECO:0007669"/>
    <property type="project" value="TreeGrafter"/>
</dbReference>
<dbReference type="EC" id="2.3.1.-" evidence="10"/>
<evidence type="ECO:0000256" key="9">
    <source>
        <dbReference type="ARBA" id="ARBA00023160"/>
    </source>
</evidence>
<proteinExistence type="inferred from homology"/>
<evidence type="ECO:0000256" key="4">
    <source>
        <dbReference type="ARBA" id="ARBA00022692"/>
    </source>
</evidence>
<keyword evidence="5 10" id="KW-0276">Fatty acid metabolism</keyword>
<comment type="subcellular location">
    <subcellularLocation>
        <location evidence="1">Membrane</location>
        <topology evidence="1">Multi-pass membrane protein</topology>
    </subcellularLocation>
</comment>
<sequence length="329" mass="36125">MTSYAAQPRASSFLASFADSPKPPTPTGIPAPLASTYDLFLNPVTPLAFGLVYFATAKTLSHYQNGKNRIKGKGWDVAVLVHNILLAVYSAWTFLGTAPQIFGAFVRGYMADGFAGLTHAFCDSSFAIWQQTTFPKFAYLFYVSKFYEIVDTAILLLKGKKVGMLQSYHHMGAIWTMYAAYATQAMPVWLFVVFNSFIHSIMYTYYAFSTVSLPFPRFLKKSLTRLQITQFLVGGSLAASYLFIKLPDLPSAEEMSAAATSSFEAGVGALKREGPTCLVNAAQRHATLLNCAYLVPLTYLFVAFFFKTYQKNSAANAAAKAKANAKKAN</sequence>
<comment type="catalytic activity">
    <reaction evidence="10">
        <text>an acyl-CoA + malonyl-CoA + H(+) = a 3-oxoacyl-CoA + CO2 + CoA</text>
        <dbReference type="Rhea" id="RHEA:50252"/>
        <dbReference type="ChEBI" id="CHEBI:15378"/>
        <dbReference type="ChEBI" id="CHEBI:16526"/>
        <dbReference type="ChEBI" id="CHEBI:57287"/>
        <dbReference type="ChEBI" id="CHEBI:57384"/>
        <dbReference type="ChEBI" id="CHEBI:58342"/>
        <dbReference type="ChEBI" id="CHEBI:90726"/>
    </reaction>
    <physiologicalReaction direction="left-to-right" evidence="10">
        <dbReference type="Rhea" id="RHEA:50253"/>
    </physiologicalReaction>
</comment>
<feature type="transmembrane region" description="Helical" evidence="10">
    <location>
        <begin position="287"/>
        <end position="306"/>
    </location>
</feature>
<dbReference type="GO" id="GO:0042761">
    <property type="term" value="P:very long-chain fatty acid biosynthetic process"/>
    <property type="evidence" value="ECO:0007669"/>
    <property type="project" value="TreeGrafter"/>
</dbReference>
<keyword evidence="3 10" id="KW-0808">Transferase</keyword>
<dbReference type="GO" id="GO:0034626">
    <property type="term" value="P:fatty acid elongation, polyunsaturated fatty acid"/>
    <property type="evidence" value="ECO:0007669"/>
    <property type="project" value="TreeGrafter"/>
</dbReference>
<dbReference type="EMBL" id="LK052964">
    <property type="protein sequence ID" value="CDR49625.1"/>
    <property type="molecule type" value="Genomic_DNA"/>
</dbReference>
<evidence type="ECO:0000256" key="7">
    <source>
        <dbReference type="ARBA" id="ARBA00023098"/>
    </source>
</evidence>
<evidence type="ECO:0000256" key="5">
    <source>
        <dbReference type="ARBA" id="ARBA00022832"/>
    </source>
</evidence>
<dbReference type="GO" id="GO:0030148">
    <property type="term" value="P:sphingolipid biosynthetic process"/>
    <property type="evidence" value="ECO:0007669"/>
    <property type="project" value="TreeGrafter"/>
</dbReference>
<comment type="similarity">
    <text evidence="10">Belongs to the ELO family.</text>
</comment>
<evidence type="ECO:0000256" key="2">
    <source>
        <dbReference type="ARBA" id="ARBA00022516"/>
    </source>
</evidence>
<reference evidence="11" key="1">
    <citation type="journal article" date="2014" name="Genome Announc.">
        <title>Draft genome sequence of Rhodosporidium toruloides CECT1137, an oleaginous yeast of biotechnological interest.</title>
        <authorList>
            <person name="Morin N."/>
            <person name="Calcas X."/>
            <person name="Devillers H."/>
            <person name="Durrens P."/>
            <person name="Sherman D.J."/>
            <person name="Nicaud J.-M."/>
            <person name="Neuveglise C."/>
        </authorList>
    </citation>
    <scope>NUCLEOTIDE SEQUENCE</scope>
    <source>
        <strain evidence="11">CECT1137</strain>
    </source>
</reference>
<dbReference type="PANTHER" id="PTHR11157">
    <property type="entry name" value="FATTY ACID ACYL TRANSFERASE-RELATED"/>
    <property type="match status" value="1"/>
</dbReference>
<evidence type="ECO:0000256" key="8">
    <source>
        <dbReference type="ARBA" id="ARBA00023136"/>
    </source>
</evidence>
<evidence type="ECO:0000256" key="10">
    <source>
        <dbReference type="RuleBase" id="RU361115"/>
    </source>
</evidence>
<dbReference type="GO" id="GO:0009922">
    <property type="term" value="F:fatty acid elongase activity"/>
    <property type="evidence" value="ECO:0007669"/>
    <property type="project" value="InterPro"/>
</dbReference>
<dbReference type="OrthoDB" id="10259681at2759"/>
<gene>
    <name evidence="11" type="ORF">RHTO0S_29e00166g</name>
</gene>
<keyword evidence="9 10" id="KW-0275">Fatty acid biosynthesis</keyword>
<keyword evidence="7 10" id="KW-0443">Lipid metabolism</keyword>
<dbReference type="Pfam" id="PF01151">
    <property type="entry name" value="ELO"/>
    <property type="match status" value="1"/>
</dbReference>
<evidence type="ECO:0000313" key="11">
    <source>
        <dbReference type="EMBL" id="CDR49625.1"/>
    </source>
</evidence>
<accession>A0A061BNR5</accession>
<keyword evidence="6 10" id="KW-1133">Transmembrane helix</keyword>
<keyword evidence="2 10" id="KW-0444">Lipid biosynthesis</keyword>
<organism evidence="11">
    <name type="scientific">Rhodotorula toruloides</name>
    <name type="common">Yeast</name>
    <name type="synonym">Rhodosporidium toruloides</name>
    <dbReference type="NCBI Taxonomy" id="5286"/>
    <lineage>
        <taxon>Eukaryota</taxon>
        <taxon>Fungi</taxon>
        <taxon>Dikarya</taxon>
        <taxon>Basidiomycota</taxon>
        <taxon>Pucciniomycotina</taxon>
        <taxon>Microbotryomycetes</taxon>
        <taxon>Sporidiobolales</taxon>
        <taxon>Sporidiobolaceae</taxon>
        <taxon>Rhodotorula</taxon>
    </lineage>
</organism>
<name>A0A061BNR5_RHOTO</name>
<feature type="transmembrane region" description="Helical" evidence="10">
    <location>
        <begin position="77"/>
        <end position="95"/>
    </location>
</feature>
<feature type="transmembrane region" description="Helical" evidence="10">
    <location>
        <begin position="203"/>
        <end position="219"/>
    </location>
</feature>
<dbReference type="PANTHER" id="PTHR11157:SF169">
    <property type="entry name" value="ELONGATION OF FATTY ACIDS PROTEIN"/>
    <property type="match status" value="1"/>
</dbReference>
<feature type="transmembrane region" description="Helical" evidence="10">
    <location>
        <begin position="139"/>
        <end position="157"/>
    </location>
</feature>
<keyword evidence="8 10" id="KW-0472">Membrane</keyword>
<dbReference type="AlphaFoldDB" id="A0A061BNR5"/>
<evidence type="ECO:0000256" key="1">
    <source>
        <dbReference type="ARBA" id="ARBA00004141"/>
    </source>
</evidence>
<keyword evidence="4 10" id="KW-0812">Transmembrane</keyword>
<dbReference type="GO" id="GO:0005789">
    <property type="term" value="C:endoplasmic reticulum membrane"/>
    <property type="evidence" value="ECO:0007669"/>
    <property type="project" value="TreeGrafter"/>
</dbReference>
<feature type="transmembrane region" description="Helical" evidence="10">
    <location>
        <begin position="178"/>
        <end position="197"/>
    </location>
</feature>
<dbReference type="GO" id="GO:0034625">
    <property type="term" value="P:fatty acid elongation, monounsaturated fatty acid"/>
    <property type="evidence" value="ECO:0007669"/>
    <property type="project" value="TreeGrafter"/>
</dbReference>
<dbReference type="InterPro" id="IPR002076">
    <property type="entry name" value="ELO_fam"/>
</dbReference>
<evidence type="ECO:0000256" key="3">
    <source>
        <dbReference type="ARBA" id="ARBA00022679"/>
    </source>
</evidence>
<protein>
    <recommendedName>
        <fullName evidence="10">Elongation of fatty acids protein</fullName>
        <ecNumber evidence="10">2.3.1.-</ecNumber>
    </recommendedName>
</protein>